<feature type="compositionally biased region" description="Basic residues" evidence="1">
    <location>
        <begin position="65"/>
        <end position="74"/>
    </location>
</feature>
<proteinExistence type="predicted"/>
<dbReference type="EMBL" id="KB312313">
    <property type="protein sequence ID" value="ELT87442.1"/>
    <property type="molecule type" value="Genomic_DNA"/>
</dbReference>
<evidence type="ECO:0000313" key="3">
    <source>
        <dbReference type="EnsemblMetazoa" id="CapteP201438"/>
    </source>
</evidence>
<dbReference type="Proteomes" id="UP000014760">
    <property type="component" value="Unassembled WGS sequence"/>
</dbReference>
<evidence type="ECO:0000313" key="4">
    <source>
        <dbReference type="Proteomes" id="UP000014760"/>
    </source>
</evidence>
<feature type="compositionally biased region" description="Basic and acidic residues" evidence="1">
    <location>
        <begin position="75"/>
        <end position="91"/>
    </location>
</feature>
<name>R7T3Q9_CAPTE</name>
<dbReference type="EnsemblMetazoa" id="CapteT201438">
    <property type="protein sequence ID" value="CapteP201438"/>
    <property type="gene ID" value="CapteG201438"/>
</dbReference>
<organism evidence="2">
    <name type="scientific">Capitella teleta</name>
    <name type="common">Polychaete worm</name>
    <dbReference type="NCBI Taxonomy" id="283909"/>
    <lineage>
        <taxon>Eukaryota</taxon>
        <taxon>Metazoa</taxon>
        <taxon>Spiralia</taxon>
        <taxon>Lophotrochozoa</taxon>
        <taxon>Annelida</taxon>
        <taxon>Polychaeta</taxon>
        <taxon>Sedentaria</taxon>
        <taxon>Scolecida</taxon>
        <taxon>Capitellidae</taxon>
        <taxon>Capitella</taxon>
    </lineage>
</organism>
<dbReference type="AlphaFoldDB" id="R7T3Q9"/>
<evidence type="ECO:0000313" key="2">
    <source>
        <dbReference type="EMBL" id="ELT87442.1"/>
    </source>
</evidence>
<protein>
    <submittedName>
        <fullName evidence="2 3">Uncharacterized protein</fullName>
    </submittedName>
</protein>
<keyword evidence="4" id="KW-1185">Reference proteome</keyword>
<evidence type="ECO:0000256" key="1">
    <source>
        <dbReference type="SAM" id="MobiDB-lite"/>
    </source>
</evidence>
<dbReference type="HOGENOM" id="CLU_2294323_0_0_1"/>
<gene>
    <name evidence="2" type="ORF">CAPTEDRAFT_201438</name>
</gene>
<accession>R7T3Q9</accession>
<reference evidence="4" key="1">
    <citation type="submission" date="2012-12" db="EMBL/GenBank/DDBJ databases">
        <authorList>
            <person name="Hellsten U."/>
            <person name="Grimwood J."/>
            <person name="Chapman J.A."/>
            <person name="Shapiro H."/>
            <person name="Aerts A."/>
            <person name="Otillar R.P."/>
            <person name="Terry A.Y."/>
            <person name="Boore J.L."/>
            <person name="Simakov O."/>
            <person name="Marletaz F."/>
            <person name="Cho S.-J."/>
            <person name="Edsinger-Gonzales E."/>
            <person name="Havlak P."/>
            <person name="Kuo D.-H."/>
            <person name="Larsson T."/>
            <person name="Lv J."/>
            <person name="Arendt D."/>
            <person name="Savage R."/>
            <person name="Osoegawa K."/>
            <person name="de Jong P."/>
            <person name="Lindberg D.R."/>
            <person name="Seaver E.C."/>
            <person name="Weisblat D.A."/>
            <person name="Putnam N.H."/>
            <person name="Grigoriev I.V."/>
            <person name="Rokhsar D.S."/>
        </authorList>
    </citation>
    <scope>NUCLEOTIDE SEQUENCE</scope>
    <source>
        <strain evidence="4">I ESC-2004</strain>
    </source>
</reference>
<reference evidence="3" key="3">
    <citation type="submission" date="2015-06" db="UniProtKB">
        <authorList>
            <consortium name="EnsemblMetazoa"/>
        </authorList>
    </citation>
    <scope>IDENTIFICATION</scope>
</reference>
<sequence length="101" mass="11869">MSAMCNKTGYLKFSQILGHLVWSPNLEGVFFSFPLCWLKASVPKDGVNVLCEREDCGGKQVRDPWRHHRPRQERHHWTETRKQQTTNEDRNGNITLHLRLV</sequence>
<reference evidence="2 4" key="2">
    <citation type="journal article" date="2013" name="Nature">
        <title>Insights into bilaterian evolution from three spiralian genomes.</title>
        <authorList>
            <person name="Simakov O."/>
            <person name="Marletaz F."/>
            <person name="Cho S.J."/>
            <person name="Edsinger-Gonzales E."/>
            <person name="Havlak P."/>
            <person name="Hellsten U."/>
            <person name="Kuo D.H."/>
            <person name="Larsson T."/>
            <person name="Lv J."/>
            <person name="Arendt D."/>
            <person name="Savage R."/>
            <person name="Osoegawa K."/>
            <person name="de Jong P."/>
            <person name="Grimwood J."/>
            <person name="Chapman J.A."/>
            <person name="Shapiro H."/>
            <person name="Aerts A."/>
            <person name="Otillar R.P."/>
            <person name="Terry A.Y."/>
            <person name="Boore J.L."/>
            <person name="Grigoriev I.V."/>
            <person name="Lindberg D.R."/>
            <person name="Seaver E.C."/>
            <person name="Weisblat D.A."/>
            <person name="Putnam N.H."/>
            <person name="Rokhsar D.S."/>
        </authorList>
    </citation>
    <scope>NUCLEOTIDE SEQUENCE</scope>
    <source>
        <strain evidence="2 4">I ESC-2004</strain>
    </source>
</reference>
<dbReference type="EMBL" id="AMQN01015878">
    <property type="status" value="NOT_ANNOTATED_CDS"/>
    <property type="molecule type" value="Genomic_DNA"/>
</dbReference>
<feature type="region of interest" description="Disordered" evidence="1">
    <location>
        <begin position="62"/>
        <end position="92"/>
    </location>
</feature>